<dbReference type="Gene3D" id="3.40.50.300">
    <property type="entry name" value="P-loop containing nucleotide triphosphate hydrolases"/>
    <property type="match status" value="1"/>
</dbReference>
<reference evidence="1 2" key="1">
    <citation type="submission" date="2014-07" db="EMBL/GenBank/DDBJ databases">
        <authorList>
            <person name="Lee K."/>
            <person name="Lim J.Y."/>
            <person name="Hwang I."/>
        </authorList>
    </citation>
    <scope>NUCLEOTIDE SEQUENCE [LARGE SCALE GENOMIC DNA]</scope>
    <source>
        <strain evidence="1 2">KL28</strain>
    </source>
</reference>
<name>A0A077FJW4_9PSED</name>
<dbReference type="SUPFAM" id="SSF52540">
    <property type="entry name" value="P-loop containing nucleoside triphosphate hydrolases"/>
    <property type="match status" value="1"/>
</dbReference>
<dbReference type="InterPro" id="IPR027417">
    <property type="entry name" value="P-loop_NTPase"/>
</dbReference>
<dbReference type="AlphaFoldDB" id="A0A077FJW4"/>
<gene>
    <name evidence="1" type="ORF">PSAKL28_52540</name>
</gene>
<organism evidence="1 2">
    <name type="scientific">Pseudomonas alkylphenolica</name>
    <dbReference type="NCBI Taxonomy" id="237609"/>
    <lineage>
        <taxon>Bacteria</taxon>
        <taxon>Pseudomonadati</taxon>
        <taxon>Pseudomonadota</taxon>
        <taxon>Gammaproteobacteria</taxon>
        <taxon>Pseudomonadales</taxon>
        <taxon>Pseudomonadaceae</taxon>
        <taxon>Pseudomonas</taxon>
    </lineage>
</organism>
<sequence>MCKEMTWLNVTGCPRSGTTALGSALNKSKSIAVLHEHYPKDFFDTLELLFKNQDFHTSLGGYPMFADSIIVRERDLLPIVNAIFSIVFGKAPAVIGSKFPGLQMWEKTTYPPGVALREINIIRNPVDVVNSYVAKTDGTLSGDAENAFCDWLNSFNYAISQRDNGDFLWLLYEEFRLNENQAIAKRVADFLKVEQDFDLAEMASSGKKAEPNFLENNSGQVVLDVITELFDVENWVDDAAEKIAAGCLVGYPLPSSGKIDMTATGNSWKYVFKGFYPAEDDGSWTKGEVGTICFTPEKNISGRLYTTLDISWSLGIHDAGTTFSIYLDDVLIGKTTLTLGASNGGSNLVIFDSPEFVQRSKSVTLRVVVGNPRNPAALGISDDNRDLGIMIRSISFAH</sequence>
<accession>A0A077FJW4</accession>
<evidence type="ECO:0000313" key="2">
    <source>
        <dbReference type="Proteomes" id="UP000028931"/>
    </source>
</evidence>
<dbReference type="EMBL" id="CP009048">
    <property type="protein sequence ID" value="AIL64394.1"/>
    <property type="molecule type" value="Genomic_DNA"/>
</dbReference>
<dbReference type="Proteomes" id="UP000028931">
    <property type="component" value="Chromosome"/>
</dbReference>
<evidence type="ECO:0008006" key="3">
    <source>
        <dbReference type="Google" id="ProtNLM"/>
    </source>
</evidence>
<evidence type="ECO:0000313" key="1">
    <source>
        <dbReference type="EMBL" id="AIL64394.1"/>
    </source>
</evidence>
<proteinExistence type="predicted"/>
<dbReference type="KEGG" id="palk:PSAKL28_52540"/>
<dbReference type="HOGENOM" id="CLU_692353_0_0_6"/>
<protein>
    <recommendedName>
        <fullName evidence="3">Sulfotransferase domain-containing protein</fullName>
    </recommendedName>
</protein>